<organism evidence="3 4">
    <name type="scientific">Brevibacillus agri</name>
    <dbReference type="NCBI Taxonomy" id="51101"/>
    <lineage>
        <taxon>Bacteria</taxon>
        <taxon>Bacillati</taxon>
        <taxon>Bacillota</taxon>
        <taxon>Bacilli</taxon>
        <taxon>Bacillales</taxon>
        <taxon>Paenibacillaceae</taxon>
        <taxon>Brevibacillus</taxon>
    </lineage>
</organism>
<evidence type="ECO:0000256" key="1">
    <source>
        <dbReference type="SAM" id="MobiDB-lite"/>
    </source>
</evidence>
<evidence type="ECO:0000313" key="4">
    <source>
        <dbReference type="Proteomes" id="UP000276178"/>
    </source>
</evidence>
<dbReference type="Proteomes" id="UP000276178">
    <property type="component" value="Unassembled WGS sequence"/>
</dbReference>
<dbReference type="EMBL" id="RHHN01000006">
    <property type="protein sequence ID" value="RNB61429.1"/>
    <property type="molecule type" value="Genomic_DNA"/>
</dbReference>
<dbReference type="GeneID" id="82808860"/>
<feature type="region of interest" description="Disordered" evidence="1">
    <location>
        <begin position="1"/>
        <end position="26"/>
    </location>
</feature>
<comment type="caution">
    <text evidence="3">The sequence shown here is derived from an EMBL/GenBank/DDBJ whole genome shotgun (WGS) entry which is preliminary data.</text>
</comment>
<evidence type="ECO:0000313" key="5">
    <source>
        <dbReference type="Proteomes" id="UP000317180"/>
    </source>
</evidence>
<accession>A0A3M8BDC6</accession>
<reference evidence="2 5" key="2">
    <citation type="submission" date="2019-06" db="EMBL/GenBank/DDBJ databases">
        <title>Whole genome shotgun sequence of Brevibacillus agri NBRC 15538.</title>
        <authorList>
            <person name="Hosoyama A."/>
            <person name="Uohara A."/>
            <person name="Ohji S."/>
            <person name="Ichikawa N."/>
        </authorList>
    </citation>
    <scope>NUCLEOTIDE SEQUENCE [LARGE SCALE GENOMIC DNA]</scope>
    <source>
        <strain evidence="2 5">NBRC 15538</strain>
    </source>
</reference>
<dbReference type="AlphaFoldDB" id="A0A3M8BDC6"/>
<evidence type="ECO:0000313" key="3">
    <source>
        <dbReference type="EMBL" id="RNB61429.1"/>
    </source>
</evidence>
<dbReference type="OrthoDB" id="2974679at2"/>
<keyword evidence="5" id="KW-1185">Reference proteome</keyword>
<evidence type="ECO:0000313" key="2">
    <source>
        <dbReference type="EMBL" id="GED27519.1"/>
    </source>
</evidence>
<reference evidence="3 4" key="1">
    <citation type="submission" date="2018-10" db="EMBL/GenBank/DDBJ databases">
        <title>Phylogenomics of Brevibacillus.</title>
        <authorList>
            <person name="Dunlap C."/>
        </authorList>
    </citation>
    <scope>NUCLEOTIDE SEQUENCE [LARGE SCALE GENOMIC DNA]</scope>
    <source>
        <strain evidence="3 4">NRRL NRS 1219</strain>
    </source>
</reference>
<name>A0A3M8BDC6_9BACL</name>
<feature type="compositionally biased region" description="Polar residues" evidence="1">
    <location>
        <begin position="13"/>
        <end position="25"/>
    </location>
</feature>
<dbReference type="RefSeq" id="WP_025847198.1">
    <property type="nucleotide sequence ID" value="NZ_BJOD01000043.1"/>
</dbReference>
<dbReference type="Proteomes" id="UP000317180">
    <property type="component" value="Unassembled WGS sequence"/>
</dbReference>
<proteinExistence type="predicted"/>
<dbReference type="EMBL" id="BJOD01000043">
    <property type="protein sequence ID" value="GED27519.1"/>
    <property type="molecule type" value="Genomic_DNA"/>
</dbReference>
<sequence>MSSKELAKKVLSLSDTQTKSQQHSLKSAIANLSDEEFDSFVHNLVMQNNGTDEELSDKLKPLGVELETKKNSKIGPTAMQAGDINLELSTAKRAGQSYYRLIASWNPKDNEFYPATYDLLSIEWDPTVGEYYSSNVGDTKYVTARDGSERKKGIYLFNVHDTELDFGSYAAVYVTKKKNEKLDFGARYVHTFDTRTWGTSFEANFSYAKTGPTGGLQFKLTPTKTEKSWQVWVDDVLEW</sequence>
<protein>
    <submittedName>
        <fullName evidence="3">Uncharacterized protein</fullName>
    </submittedName>
</protein>
<gene>
    <name evidence="2" type="ORF">BAG01nite_36210</name>
    <name evidence="3" type="ORF">EB820_00925</name>
</gene>